<keyword evidence="1" id="KW-0732">Signal</keyword>
<feature type="chain" id="PRO_5026865309" evidence="1">
    <location>
        <begin position="20"/>
        <end position="116"/>
    </location>
</feature>
<dbReference type="OrthoDB" id="6020543at2759"/>
<reference evidence="3" key="1">
    <citation type="submission" date="2025-08" db="UniProtKB">
        <authorList>
            <consortium name="RefSeq"/>
        </authorList>
    </citation>
    <scope>IDENTIFICATION</scope>
</reference>
<evidence type="ECO:0000256" key="1">
    <source>
        <dbReference type="SAM" id="SignalP"/>
    </source>
</evidence>
<dbReference type="AlphaFoldDB" id="A0A6I9VYC1"/>
<sequence length="116" mass="13111">MIIVSSVLLILAVVSRVGCQRNTPRSARASRNEAVLEFECPEEFGYYPHPRDCTQYYVVPVFWRCLAGVLHGRSHVQSLEEALLPIDYFAARRNAAPASFGIEALKIPRVPRLRAR</sequence>
<keyword evidence="2" id="KW-1185">Reference proteome</keyword>
<protein>
    <submittedName>
        <fullName evidence="3">Uncharacterized protein LOC105425270</fullName>
    </submittedName>
</protein>
<accession>A0A6I9VYC1</accession>
<feature type="signal peptide" evidence="1">
    <location>
        <begin position="1"/>
        <end position="19"/>
    </location>
</feature>
<evidence type="ECO:0000313" key="3">
    <source>
        <dbReference type="RefSeq" id="XP_011634264.1"/>
    </source>
</evidence>
<dbReference type="RefSeq" id="XP_011634264.1">
    <property type="nucleotide sequence ID" value="XM_011635962.1"/>
</dbReference>
<proteinExistence type="predicted"/>
<dbReference type="KEGG" id="pbar:105425270"/>
<dbReference type="Proteomes" id="UP000504615">
    <property type="component" value="Unplaced"/>
</dbReference>
<organism evidence="2 3">
    <name type="scientific">Pogonomyrmex barbatus</name>
    <name type="common">red harvester ant</name>
    <dbReference type="NCBI Taxonomy" id="144034"/>
    <lineage>
        <taxon>Eukaryota</taxon>
        <taxon>Metazoa</taxon>
        <taxon>Ecdysozoa</taxon>
        <taxon>Arthropoda</taxon>
        <taxon>Hexapoda</taxon>
        <taxon>Insecta</taxon>
        <taxon>Pterygota</taxon>
        <taxon>Neoptera</taxon>
        <taxon>Endopterygota</taxon>
        <taxon>Hymenoptera</taxon>
        <taxon>Apocrita</taxon>
        <taxon>Aculeata</taxon>
        <taxon>Formicoidea</taxon>
        <taxon>Formicidae</taxon>
        <taxon>Myrmicinae</taxon>
        <taxon>Pogonomyrmex</taxon>
    </lineage>
</organism>
<name>A0A6I9VYC1_9HYME</name>
<gene>
    <name evidence="3" type="primary">LOC105425270</name>
</gene>
<evidence type="ECO:0000313" key="2">
    <source>
        <dbReference type="Proteomes" id="UP000504615"/>
    </source>
</evidence>
<dbReference type="GeneID" id="105425270"/>